<reference evidence="4 5" key="1">
    <citation type="journal article" date="2019" name="Genome Biol. Evol.">
        <title>Nanopore Sequencing Significantly Improves Genome Assembly of the Protozoan Parasite Trypanosoma cruzi.</title>
        <authorList>
            <person name="Diaz-Viraque F."/>
            <person name="Pita S."/>
            <person name="Greif G."/>
            <person name="de Souza R.C.M."/>
            <person name="Iraola G."/>
            <person name="Robello C."/>
        </authorList>
    </citation>
    <scope>NUCLEOTIDE SEQUENCE [LARGE SCALE GENOMIC DNA]</scope>
    <source>
        <strain evidence="4 5">Berenice</strain>
    </source>
</reference>
<dbReference type="Proteomes" id="UP000583944">
    <property type="component" value="Unassembled WGS sequence"/>
</dbReference>
<dbReference type="EMBL" id="JABDHM010000005">
    <property type="protein sequence ID" value="KAF5225847.1"/>
    <property type="molecule type" value="Genomic_DNA"/>
</dbReference>
<keyword evidence="3" id="KW-0812">Transmembrane</keyword>
<comment type="caution">
    <text evidence="4">The sequence shown here is derived from an EMBL/GenBank/DDBJ whole genome shotgun (WGS) entry which is preliminary data.</text>
</comment>
<dbReference type="VEuPathDB" id="TriTrypDB:ECC02_001166"/>
<feature type="transmembrane region" description="Helical" evidence="3">
    <location>
        <begin position="20"/>
        <end position="39"/>
    </location>
</feature>
<sequence>MRSSLSVSTNGKTKAFVCIYNTFFFLFFFFSCSFFPLHFPSGHWTEQELKLQGKPLMHLDSDDARSALRRRLRNVMRVIDETLLLHGRYASLSFLCGSANDAMEASGTFSPVPHASVEAGSSLEQQRRELRAEREDAQRRLAILKRARERQGKRLDVKSDRLDTSGPLTLPSHSGELDSQLQPQPSLTPASLSTPAALDIGVNRERREREGEMSRSPPQGAEAHVAVMEETLRTHLSERRAEEESWLKELRTVRRSAMAARQKALAEAQAQIKRTESERVAKLIQIESDMKRAVAETQQLCVLTEEEIRAIEVHEEALAVLRACTGIKAENKSPVRPPPPLPPPVVALLASNDVSSPPNGGALPKKIRSPPVDRDSFASFSSTPLRANLLASPVEPVGTSPPSPCNSRNTAASSSKIDTSGNLSVAAEGIPENRISSSLLPVSHSKISSPLTFNNGKKELPRTCTLTSSSRARPLLSPSVTLSPTKQLSLDPPVNSLLPSQALALLHKRGILADVLPSERRRIPALVQLSKDRREVLLLVERIIRDLNGLARKSSGREFQASVTSMPSHDKQGVQQFQTEVGPTQKKQQQQLENREVDRGSTRRVREIHHFSLMDGLLLYPLGTIGSGSTGNISCILCGAHARQLLMEFSCTLFAHDDASSYCIFFISQNPPHHTNGALGLPLSHRRRPIDPNGAAVLVLRFRCRRDWIAFLIAVTDATMQLRQTPPLSYGRALWMLAARLWLKHRSDFFVSPPTKHHKISPFSALSFPPALKGKSVSSAGAASGARERGKSLRTASGRFAVPLSCDSYDTNGNVNEIGHVGGNKFFRGDGVLQNVHSHRFGVRPVAGSNGSFSRHCSVSATCMDGGY</sequence>
<feature type="region of interest" description="Disordered" evidence="2">
    <location>
        <begin position="392"/>
        <end position="417"/>
    </location>
</feature>
<keyword evidence="3" id="KW-0472">Membrane</keyword>
<evidence type="ECO:0000256" key="2">
    <source>
        <dbReference type="SAM" id="MobiDB-lite"/>
    </source>
</evidence>
<keyword evidence="1" id="KW-0175">Coiled coil</keyword>
<evidence type="ECO:0000313" key="5">
    <source>
        <dbReference type="Proteomes" id="UP000583944"/>
    </source>
</evidence>
<evidence type="ECO:0000313" key="4">
    <source>
        <dbReference type="EMBL" id="KAF5225847.1"/>
    </source>
</evidence>
<dbReference type="PROSITE" id="PS51257">
    <property type="entry name" value="PROKAR_LIPOPROTEIN"/>
    <property type="match status" value="1"/>
</dbReference>
<feature type="compositionally biased region" description="Polar residues" evidence="2">
    <location>
        <begin position="405"/>
        <end position="417"/>
    </location>
</feature>
<evidence type="ECO:0000256" key="3">
    <source>
        <dbReference type="SAM" id="Phobius"/>
    </source>
</evidence>
<dbReference type="VEuPathDB" id="TriTrypDB:BCY84_18713"/>
<feature type="region of interest" description="Disordered" evidence="2">
    <location>
        <begin position="150"/>
        <end position="222"/>
    </location>
</feature>
<feature type="coiled-coil region" evidence="1">
    <location>
        <begin position="258"/>
        <end position="285"/>
    </location>
</feature>
<feature type="region of interest" description="Disordered" evidence="2">
    <location>
        <begin position="356"/>
        <end position="375"/>
    </location>
</feature>
<gene>
    <name evidence="4" type="ORF">ECC02_001166</name>
</gene>
<evidence type="ECO:0000256" key="1">
    <source>
        <dbReference type="SAM" id="Coils"/>
    </source>
</evidence>
<organism evidence="4 5">
    <name type="scientific">Trypanosoma cruzi</name>
    <dbReference type="NCBI Taxonomy" id="5693"/>
    <lineage>
        <taxon>Eukaryota</taxon>
        <taxon>Discoba</taxon>
        <taxon>Euglenozoa</taxon>
        <taxon>Kinetoplastea</taxon>
        <taxon>Metakinetoplastina</taxon>
        <taxon>Trypanosomatida</taxon>
        <taxon>Trypanosomatidae</taxon>
        <taxon>Trypanosoma</taxon>
        <taxon>Schizotrypanum</taxon>
    </lineage>
</organism>
<keyword evidence="3" id="KW-1133">Transmembrane helix</keyword>
<name>A0A7J6YGK6_TRYCR</name>
<feature type="compositionally biased region" description="Basic and acidic residues" evidence="2">
    <location>
        <begin position="150"/>
        <end position="163"/>
    </location>
</feature>
<feature type="compositionally biased region" description="Basic and acidic residues" evidence="2">
    <location>
        <begin position="202"/>
        <end position="213"/>
    </location>
</feature>
<feature type="compositionally biased region" description="Polar residues" evidence="2">
    <location>
        <begin position="177"/>
        <end position="194"/>
    </location>
</feature>
<accession>A0A7J6YGK6</accession>
<dbReference type="AlphaFoldDB" id="A0A7J6YGK6"/>
<feature type="compositionally biased region" description="Polar residues" evidence="2">
    <location>
        <begin position="561"/>
        <end position="592"/>
    </location>
</feature>
<feature type="region of interest" description="Disordered" evidence="2">
    <location>
        <begin position="556"/>
        <end position="601"/>
    </location>
</feature>
<proteinExistence type="predicted"/>
<protein>
    <submittedName>
        <fullName evidence="4">Uncharacterized protein</fullName>
    </submittedName>
</protein>